<dbReference type="InterPro" id="IPR036852">
    <property type="entry name" value="Peptidase_S8/S53_dom_sf"/>
</dbReference>
<evidence type="ECO:0000256" key="7">
    <source>
        <dbReference type="ARBA" id="ARBA00022825"/>
    </source>
</evidence>
<feature type="active site" description="Charge relay system" evidence="8">
    <location>
        <position position="244"/>
    </location>
</feature>
<dbReference type="Pfam" id="PF02225">
    <property type="entry name" value="PA"/>
    <property type="match status" value="1"/>
</dbReference>
<keyword evidence="14" id="KW-1185">Reference proteome</keyword>
<dbReference type="RefSeq" id="WP_157739583.1">
    <property type="nucleotide sequence ID" value="NZ_BMHF01000005.1"/>
</dbReference>
<feature type="signal peptide" evidence="11">
    <location>
        <begin position="1"/>
        <end position="25"/>
    </location>
</feature>
<evidence type="ECO:0000256" key="3">
    <source>
        <dbReference type="ARBA" id="ARBA00022525"/>
    </source>
</evidence>
<feature type="chain" id="PRO_5046728993" description="SLH domain-containing protein" evidence="11">
    <location>
        <begin position="26"/>
        <end position="1510"/>
    </location>
</feature>
<feature type="compositionally biased region" description="Polar residues" evidence="10">
    <location>
        <begin position="87"/>
        <end position="97"/>
    </location>
</feature>
<keyword evidence="5 11" id="KW-0732">Signal</keyword>
<dbReference type="InterPro" id="IPR034213">
    <property type="entry name" value="S8_Vpr-like"/>
</dbReference>
<keyword evidence="7 8" id="KW-0720">Serine protease</keyword>
<keyword evidence="6 8" id="KW-0378">Hydrolase</keyword>
<dbReference type="InterPro" id="IPR023828">
    <property type="entry name" value="Peptidase_S8_Ser-AS"/>
</dbReference>
<dbReference type="CDD" id="cd07474">
    <property type="entry name" value="Peptidases_S8_subtilisin_Vpr-like"/>
    <property type="match status" value="1"/>
</dbReference>
<evidence type="ECO:0000256" key="6">
    <source>
        <dbReference type="ARBA" id="ARBA00022801"/>
    </source>
</evidence>
<feature type="active site" description="Charge relay system" evidence="8">
    <location>
        <position position="612"/>
    </location>
</feature>
<dbReference type="InterPro" id="IPR050131">
    <property type="entry name" value="Peptidase_S8_subtilisin-like"/>
</dbReference>
<dbReference type="InterPro" id="IPR023827">
    <property type="entry name" value="Peptidase_S8_Asp-AS"/>
</dbReference>
<dbReference type="InterPro" id="IPR003137">
    <property type="entry name" value="PA_domain"/>
</dbReference>
<protein>
    <recommendedName>
        <fullName evidence="12">SLH domain-containing protein</fullName>
    </recommendedName>
</protein>
<dbReference type="InterPro" id="IPR001119">
    <property type="entry name" value="SLH_dom"/>
</dbReference>
<feature type="compositionally biased region" description="Low complexity" evidence="10">
    <location>
        <begin position="426"/>
        <end position="439"/>
    </location>
</feature>
<feature type="active site" description="Charge relay system" evidence="8">
    <location>
        <position position="306"/>
    </location>
</feature>
<evidence type="ECO:0000259" key="12">
    <source>
        <dbReference type="PROSITE" id="PS51272"/>
    </source>
</evidence>
<feature type="compositionally biased region" description="Gly residues" evidence="10">
    <location>
        <begin position="1113"/>
        <end position="1122"/>
    </location>
</feature>
<feature type="compositionally biased region" description="Basic and acidic residues" evidence="10">
    <location>
        <begin position="55"/>
        <end position="64"/>
    </location>
</feature>
<dbReference type="SUPFAM" id="SSF52025">
    <property type="entry name" value="PA domain"/>
    <property type="match status" value="1"/>
</dbReference>
<evidence type="ECO:0000256" key="1">
    <source>
        <dbReference type="ARBA" id="ARBA00011073"/>
    </source>
</evidence>
<accession>A0ABQ1G057</accession>
<dbReference type="Gene3D" id="3.40.50.200">
    <property type="entry name" value="Peptidase S8/S53 domain"/>
    <property type="match status" value="1"/>
</dbReference>
<dbReference type="PANTHER" id="PTHR43806:SF65">
    <property type="entry name" value="SERINE PROTEASE APRX"/>
    <property type="match status" value="1"/>
</dbReference>
<evidence type="ECO:0000256" key="10">
    <source>
        <dbReference type="SAM" id="MobiDB-lite"/>
    </source>
</evidence>
<dbReference type="InterPro" id="IPR022398">
    <property type="entry name" value="Peptidase_S8_His-AS"/>
</dbReference>
<evidence type="ECO:0000256" key="9">
    <source>
        <dbReference type="RuleBase" id="RU003355"/>
    </source>
</evidence>
<dbReference type="InterPro" id="IPR010259">
    <property type="entry name" value="S8pro/Inhibitor_I9"/>
</dbReference>
<dbReference type="PROSITE" id="PS51272">
    <property type="entry name" value="SLH"/>
    <property type="match status" value="3"/>
</dbReference>
<dbReference type="PROSITE" id="PS00136">
    <property type="entry name" value="SUBTILASE_ASP"/>
    <property type="match status" value="1"/>
</dbReference>
<dbReference type="InterPro" id="IPR000209">
    <property type="entry name" value="Peptidase_S8/S53_dom"/>
</dbReference>
<keyword evidence="3" id="KW-0964">Secreted</keyword>
<dbReference type="Pfam" id="PF05922">
    <property type="entry name" value="Inhibitor_I9"/>
    <property type="match status" value="1"/>
</dbReference>
<dbReference type="Gene3D" id="3.50.30.30">
    <property type="match status" value="1"/>
</dbReference>
<gene>
    <name evidence="13" type="ORF">GCM10010917_18810</name>
</gene>
<dbReference type="Proteomes" id="UP000609323">
    <property type="component" value="Unassembled WGS sequence"/>
</dbReference>
<dbReference type="Gene3D" id="2.60.40.1080">
    <property type="match status" value="1"/>
</dbReference>
<comment type="caution">
    <text evidence="13">The sequence shown here is derived from an EMBL/GenBank/DDBJ whole genome shotgun (WGS) entry which is preliminary data.</text>
</comment>
<sequence>MSRRIIASAVSFLLAFTLALPGVNAQESLVIPDSQGDGQLTPKLEVPPLSSNSLIKRETGKLQDQDLSSLKAKQQPGTSEAPAIETLDSSDAGSTKPESFVPFSDSKKPISVIVELQEEPVKVFEAKESPLRSRFTTESHKSSIRLEQQTFKSQALNQLDAEFHRQYSGIFNGYSLTVSSDKVDELLALPGVKAVYPNNTVYAVEDDISSTAAASSAGSAEFIGSSAFWEQGIKGNGIKVGVIDTGVAKDHQDLQGVIPAGDWGYDLVNNDSEPYETTVEDYQKAKQQNPNLPEKDQDGHPYWTSHGTHVSGIIAGQGIGTDGQPGVTGIAPMSELHAYKVLGPYGSGTTDTVIAGIERAVTDQMDVINLSLGSEDNNENSAESVALNNAVMAGVVAVVSAGNSGPGAATVGNPGTSEMAITVGASSSSQTTPTVTVTPMENGHFLMNPFDQSSDSGSLNGSYELVDAGLGRAEDFTGKDVTGKVALIQRGEIDFSVKARNAQQAGAAAALIYNNVPEALESGTLGGDTSIRIPVYALSGEDGESILAAMDQQTQYTEFGSVVEQDTLASFSSRGPAKPSYKIKPDLTAPGVNIVSSVPEYEGWYAAESGTSMAAPHIAGAAALVKQYYSDMDPDLTPDEIKALMMNNTVNMSNPSGNRYSFMEQGAGRVDLEQVMNASALAMVKESTQSVKDAVSTPYYTGSLSLGYVSSGQTYNREVIVKDLSHAASDYSITTSWYGDSPGTVELSVPSISLQADGQGSFNVSIQVADTAQQQQLYEGQLTLTSAGNGDVIRIPMALYVGEAPGEAVSDLKVDPFVFSPNADGTADTADISYTLGQNSGYFSLDVFPADGGAWAGALIETEGKPGSYVIQDWKGTIGSKTLPDGAYFLVPFAGSTSNDFVPLSNQMTSFLIDTKAPEYQLDDPSIKLDQTGHAGTISGQITYDLLADQLVGYNGLNLDNLIGVAAVYQVNGQTKQADGTIGSSGRFTIKVPVALGSNSYNLYVYDAVGNGEHKPAQTVQFNLTEPKLRVQPQSVSLQEGGRQQLQVYYTGTNGSERDVSQAASYTVADSQIAGVSSGLITGRSAGRTTIAIQYEGLTAQVAVTVTSAAAGGDSGGGGGSAGPSNPAPVVPAPSVPTAPSVPAPGAPGSGAAPSNPAPSVPAPSEPAVPQAPDDGEREALSASGPTTVALDNGFTVALPPKANLPANAAYAEIEPASESETKRLTSSLALNNGYTPLGTYYDFSLLNTNGTPINAASLTEPAEVALPLGALSTGSLNGETINLYEITPKGSLIQHIGRLKDGKVSAEINSPGRYLFMARKVTFADVSSSKYPWAANAIEVLSSKDIIAGTGANRFTPAKEVTRAEFVALLLRTLGLEEDTSAKPAPFTDVKAGSWYEQAVQTAVAKGLISGYADHTFAPNRTIARTEMAAILSRALNISGGANAGAGSGQPVHYADQAGIPAWSQAAVEQVSRLGLMQGSDNNRFNGSQSATRAEAAVVVYRMFKDFTD</sequence>
<evidence type="ECO:0000313" key="13">
    <source>
        <dbReference type="EMBL" id="GGA33812.1"/>
    </source>
</evidence>
<evidence type="ECO:0000256" key="2">
    <source>
        <dbReference type="ARBA" id="ARBA00022512"/>
    </source>
</evidence>
<feature type="region of interest" description="Disordered" evidence="10">
    <location>
        <begin position="34"/>
        <end position="102"/>
    </location>
</feature>
<dbReference type="PROSITE" id="PS51892">
    <property type="entry name" value="SUBTILASE"/>
    <property type="match status" value="1"/>
</dbReference>
<evidence type="ECO:0000256" key="4">
    <source>
        <dbReference type="ARBA" id="ARBA00022670"/>
    </source>
</evidence>
<dbReference type="PANTHER" id="PTHR43806">
    <property type="entry name" value="PEPTIDASE S8"/>
    <property type="match status" value="1"/>
</dbReference>
<dbReference type="CDD" id="cd02133">
    <property type="entry name" value="PA_C5a_like"/>
    <property type="match status" value="1"/>
</dbReference>
<evidence type="ECO:0000256" key="5">
    <source>
        <dbReference type="ARBA" id="ARBA00022729"/>
    </source>
</evidence>
<comment type="similarity">
    <text evidence="1 8 9">Belongs to the peptidase S8 family.</text>
</comment>
<dbReference type="InterPro" id="IPR015500">
    <property type="entry name" value="Peptidase_S8_subtilisin-rel"/>
</dbReference>
<keyword evidence="4 8" id="KW-0645">Protease</keyword>
<feature type="compositionally biased region" description="Pro residues" evidence="10">
    <location>
        <begin position="1126"/>
        <end position="1146"/>
    </location>
</feature>
<feature type="compositionally biased region" description="Polar residues" evidence="10">
    <location>
        <begin position="65"/>
        <end position="78"/>
    </location>
</feature>
<reference evidence="14" key="1">
    <citation type="journal article" date="2019" name="Int. J. Syst. Evol. Microbiol.">
        <title>The Global Catalogue of Microorganisms (GCM) 10K type strain sequencing project: providing services to taxonomists for standard genome sequencing and annotation.</title>
        <authorList>
            <consortium name="The Broad Institute Genomics Platform"/>
            <consortium name="The Broad Institute Genome Sequencing Center for Infectious Disease"/>
            <person name="Wu L."/>
            <person name="Ma J."/>
        </authorList>
    </citation>
    <scope>NUCLEOTIDE SEQUENCE [LARGE SCALE GENOMIC DNA]</scope>
    <source>
        <strain evidence="14">CGMCC 1.15044</strain>
    </source>
</reference>
<keyword evidence="2" id="KW-0134">Cell wall</keyword>
<evidence type="ECO:0000256" key="8">
    <source>
        <dbReference type="PROSITE-ProRule" id="PRU01240"/>
    </source>
</evidence>
<dbReference type="PROSITE" id="PS00138">
    <property type="entry name" value="SUBTILASE_SER"/>
    <property type="match status" value="1"/>
</dbReference>
<dbReference type="PRINTS" id="PR00723">
    <property type="entry name" value="SUBTILISIN"/>
</dbReference>
<dbReference type="InterPro" id="IPR003343">
    <property type="entry name" value="Big_2"/>
</dbReference>
<feature type="region of interest" description="Disordered" evidence="10">
    <location>
        <begin position="424"/>
        <end position="453"/>
    </location>
</feature>
<feature type="domain" description="SLH" evidence="12">
    <location>
        <begin position="1452"/>
        <end position="1510"/>
    </location>
</feature>
<name>A0ABQ1G057_9BACL</name>
<feature type="domain" description="SLH" evidence="12">
    <location>
        <begin position="1384"/>
        <end position="1447"/>
    </location>
</feature>
<feature type="compositionally biased region" description="Pro residues" evidence="10">
    <location>
        <begin position="1156"/>
        <end position="1167"/>
    </location>
</feature>
<dbReference type="InterPro" id="IPR046450">
    <property type="entry name" value="PA_dom_sf"/>
</dbReference>
<feature type="domain" description="SLH" evidence="12">
    <location>
        <begin position="1321"/>
        <end position="1382"/>
    </location>
</feature>
<dbReference type="PROSITE" id="PS00137">
    <property type="entry name" value="SUBTILASE_HIS"/>
    <property type="match status" value="1"/>
</dbReference>
<dbReference type="SUPFAM" id="SSF52743">
    <property type="entry name" value="Subtilisin-like"/>
    <property type="match status" value="1"/>
</dbReference>
<evidence type="ECO:0000256" key="11">
    <source>
        <dbReference type="SAM" id="SignalP"/>
    </source>
</evidence>
<dbReference type="Pfam" id="PF00082">
    <property type="entry name" value="Peptidase_S8"/>
    <property type="match status" value="1"/>
</dbReference>
<evidence type="ECO:0000313" key="14">
    <source>
        <dbReference type="Proteomes" id="UP000609323"/>
    </source>
</evidence>
<dbReference type="Pfam" id="PF02368">
    <property type="entry name" value="Big_2"/>
    <property type="match status" value="1"/>
</dbReference>
<dbReference type="Pfam" id="PF00395">
    <property type="entry name" value="SLH"/>
    <property type="match status" value="3"/>
</dbReference>
<organism evidence="13 14">
    <name type="scientific">Paenibacillus physcomitrellae</name>
    <dbReference type="NCBI Taxonomy" id="1619311"/>
    <lineage>
        <taxon>Bacteria</taxon>
        <taxon>Bacillati</taxon>
        <taxon>Bacillota</taxon>
        <taxon>Bacilli</taxon>
        <taxon>Bacillales</taxon>
        <taxon>Paenibacillaceae</taxon>
        <taxon>Paenibacillus</taxon>
    </lineage>
</organism>
<feature type="region of interest" description="Disordered" evidence="10">
    <location>
        <begin position="1112"/>
        <end position="1183"/>
    </location>
</feature>
<dbReference type="EMBL" id="BMHF01000005">
    <property type="protein sequence ID" value="GGA33812.1"/>
    <property type="molecule type" value="Genomic_DNA"/>
</dbReference>
<proteinExistence type="inferred from homology"/>